<evidence type="ECO:0000256" key="1">
    <source>
        <dbReference type="SAM" id="Phobius"/>
    </source>
</evidence>
<reference evidence="2 3" key="1">
    <citation type="submission" date="2019-04" db="EMBL/GenBank/DDBJ databases">
        <title>Thalassotalea guangxiensis sp. nov., isolated from sediment of the coastal wetland.</title>
        <authorList>
            <person name="Zheng S."/>
            <person name="Zhang D."/>
        </authorList>
    </citation>
    <scope>NUCLEOTIDE SEQUENCE [LARGE SCALE GENOMIC DNA]</scope>
    <source>
        <strain evidence="2 3">ZS-4</strain>
    </source>
</reference>
<proteinExistence type="predicted"/>
<dbReference type="InterPro" id="IPR031347">
    <property type="entry name" value="AmpE"/>
</dbReference>
<feature type="transmembrane region" description="Helical" evidence="1">
    <location>
        <begin position="264"/>
        <end position="280"/>
    </location>
</feature>
<feature type="transmembrane region" description="Helical" evidence="1">
    <location>
        <begin position="137"/>
        <end position="158"/>
    </location>
</feature>
<keyword evidence="1" id="KW-0472">Membrane</keyword>
<evidence type="ECO:0000313" key="2">
    <source>
        <dbReference type="EMBL" id="TKB47070.1"/>
    </source>
</evidence>
<protein>
    <submittedName>
        <fullName evidence="2">Regulatory signaling modulator protein AmpE</fullName>
    </submittedName>
</protein>
<dbReference type="Pfam" id="PF17113">
    <property type="entry name" value="AmpE"/>
    <property type="match status" value="1"/>
</dbReference>
<dbReference type="GO" id="GO:0046677">
    <property type="term" value="P:response to antibiotic"/>
    <property type="evidence" value="ECO:0007669"/>
    <property type="project" value="TreeGrafter"/>
</dbReference>
<dbReference type="EMBL" id="SWDB01000004">
    <property type="protein sequence ID" value="TKB47070.1"/>
    <property type="molecule type" value="Genomic_DNA"/>
</dbReference>
<dbReference type="AlphaFoldDB" id="A0A4U1B8Q6"/>
<name>A0A4U1B8Q6_9GAMM</name>
<keyword evidence="3" id="KW-1185">Reference proteome</keyword>
<feature type="transmembrane region" description="Helical" evidence="1">
    <location>
        <begin position="47"/>
        <end position="68"/>
    </location>
</feature>
<dbReference type="PANTHER" id="PTHR38684:SF1">
    <property type="entry name" value="PROTEIN AMPE"/>
    <property type="match status" value="1"/>
</dbReference>
<keyword evidence="1" id="KW-0812">Transmembrane</keyword>
<gene>
    <name evidence="2" type="primary">ampE</name>
    <name evidence="2" type="ORF">E8M12_02090</name>
</gene>
<sequence length="281" mass="31836">MTLISLLIALAAERILLSRYWQFNFYYGQYVGFARGFVSKGEISRNIINLVAFALLPASILSIILWLFDHTLIDFVVVTLVLIVCIGSQRIRDSYKNYLNAAMRGDQEAVVLHQDELQQGQQFEGESFGQTLVWMNYQYYMALMLIFIFFGIFGVVFYRILVAVANQSGEHDGESFLPEAAADHARKLLFYIDIIPTRAVAFGYMLVGHFSKASTLWLEGMLNFKQSPRQYLCEVAEIAEDYQIDDEDCTAEPCLLVRLAKRNVLLLLAATAFMTIAGVAN</sequence>
<comment type="caution">
    <text evidence="2">The sequence shown here is derived from an EMBL/GenBank/DDBJ whole genome shotgun (WGS) entry which is preliminary data.</text>
</comment>
<organism evidence="2 3">
    <name type="scientific">Thalassotalea mangrovi</name>
    <dbReference type="NCBI Taxonomy" id="2572245"/>
    <lineage>
        <taxon>Bacteria</taxon>
        <taxon>Pseudomonadati</taxon>
        <taxon>Pseudomonadota</taxon>
        <taxon>Gammaproteobacteria</taxon>
        <taxon>Alteromonadales</taxon>
        <taxon>Colwelliaceae</taxon>
        <taxon>Thalassotalea</taxon>
    </lineage>
</organism>
<dbReference type="PANTHER" id="PTHR38684">
    <property type="entry name" value="PROTEIN AMPE"/>
    <property type="match status" value="1"/>
</dbReference>
<dbReference type="InterPro" id="IPR052966">
    <property type="entry name" value="Beta-lactamase_Reg"/>
</dbReference>
<feature type="transmembrane region" description="Helical" evidence="1">
    <location>
        <begin position="75"/>
        <end position="91"/>
    </location>
</feature>
<accession>A0A4U1B8Q6</accession>
<dbReference type="OrthoDB" id="9811967at2"/>
<keyword evidence="1" id="KW-1133">Transmembrane helix</keyword>
<dbReference type="GO" id="GO:0005886">
    <property type="term" value="C:plasma membrane"/>
    <property type="evidence" value="ECO:0007669"/>
    <property type="project" value="TreeGrafter"/>
</dbReference>
<dbReference type="Proteomes" id="UP000307999">
    <property type="component" value="Unassembled WGS sequence"/>
</dbReference>
<evidence type="ECO:0000313" key="3">
    <source>
        <dbReference type="Proteomes" id="UP000307999"/>
    </source>
</evidence>
<dbReference type="RefSeq" id="WP_136734420.1">
    <property type="nucleotide sequence ID" value="NZ_SWDB01000004.1"/>
</dbReference>